<evidence type="ECO:0000313" key="1">
    <source>
        <dbReference type="EMBL" id="KAF2542308.1"/>
    </source>
</evidence>
<dbReference type="AlphaFoldDB" id="A0A8S9GCZ6"/>
<comment type="caution">
    <text evidence="1">The sequence shown here is derived from an EMBL/GenBank/DDBJ whole genome shotgun (WGS) entry which is preliminary data.</text>
</comment>
<organism evidence="1 2">
    <name type="scientific">Brassica cretica</name>
    <name type="common">Mustard</name>
    <dbReference type="NCBI Taxonomy" id="69181"/>
    <lineage>
        <taxon>Eukaryota</taxon>
        <taxon>Viridiplantae</taxon>
        <taxon>Streptophyta</taxon>
        <taxon>Embryophyta</taxon>
        <taxon>Tracheophyta</taxon>
        <taxon>Spermatophyta</taxon>
        <taxon>Magnoliopsida</taxon>
        <taxon>eudicotyledons</taxon>
        <taxon>Gunneridae</taxon>
        <taxon>Pentapetalae</taxon>
        <taxon>rosids</taxon>
        <taxon>malvids</taxon>
        <taxon>Brassicales</taxon>
        <taxon>Brassicaceae</taxon>
        <taxon>Brassiceae</taxon>
        <taxon>Brassica</taxon>
    </lineage>
</organism>
<protein>
    <submittedName>
        <fullName evidence="1">Uncharacterized protein</fullName>
    </submittedName>
</protein>
<proteinExistence type="predicted"/>
<gene>
    <name evidence="1" type="ORF">F2Q68_00029203</name>
</gene>
<reference evidence="1" key="1">
    <citation type="submission" date="2019-12" db="EMBL/GenBank/DDBJ databases">
        <title>Genome sequencing and annotation of Brassica cretica.</title>
        <authorList>
            <person name="Studholme D.J."/>
            <person name="Sarris P.F."/>
        </authorList>
    </citation>
    <scope>NUCLEOTIDE SEQUENCE</scope>
    <source>
        <strain evidence="1">PFS-001/15</strain>
        <tissue evidence="1">Leaf</tissue>
    </source>
</reference>
<dbReference type="Proteomes" id="UP000712281">
    <property type="component" value="Unassembled WGS sequence"/>
</dbReference>
<evidence type="ECO:0000313" key="2">
    <source>
        <dbReference type="Proteomes" id="UP000712281"/>
    </source>
</evidence>
<sequence>MVQLTDIIEDNIGVSIYSCRHSHRRSVIQLEALNPASSPVENSMLLYRNWVLL</sequence>
<name>A0A8S9GCZ6_BRACR</name>
<accession>A0A8S9GCZ6</accession>
<dbReference type="EMBL" id="QGKW02002005">
    <property type="protein sequence ID" value="KAF2542308.1"/>
    <property type="molecule type" value="Genomic_DNA"/>
</dbReference>